<evidence type="ECO:0000313" key="4">
    <source>
        <dbReference type="EMBL" id="KAF2835172.1"/>
    </source>
</evidence>
<proteinExistence type="inferred from homology"/>
<dbReference type="Proteomes" id="UP000799429">
    <property type="component" value="Unassembled WGS sequence"/>
</dbReference>
<comment type="caution">
    <text evidence="4">The sequence shown here is derived from an EMBL/GenBank/DDBJ whole genome shotgun (WGS) entry which is preliminary data.</text>
</comment>
<keyword evidence="5" id="KW-1185">Reference proteome</keyword>
<accession>A0A9P4S2L8</accession>
<protein>
    <recommendedName>
        <fullName evidence="3">UDENN domain-containing protein</fullName>
    </recommendedName>
</protein>
<dbReference type="PANTHER" id="PTHR13677">
    <property type="entry name" value="LD41638P"/>
    <property type="match status" value="1"/>
</dbReference>
<feature type="compositionally biased region" description="Basic and acidic residues" evidence="2">
    <location>
        <begin position="1"/>
        <end position="27"/>
    </location>
</feature>
<feature type="domain" description="UDENN" evidence="3">
    <location>
        <begin position="41"/>
        <end position="511"/>
    </location>
</feature>
<evidence type="ECO:0000259" key="3">
    <source>
        <dbReference type="PROSITE" id="PS50211"/>
    </source>
</evidence>
<dbReference type="AlphaFoldDB" id="A0A9P4S2L8"/>
<dbReference type="PANTHER" id="PTHR13677:SF0">
    <property type="entry name" value="LD41638P"/>
    <property type="match status" value="1"/>
</dbReference>
<organism evidence="4 5">
    <name type="scientific">Patellaria atrata CBS 101060</name>
    <dbReference type="NCBI Taxonomy" id="1346257"/>
    <lineage>
        <taxon>Eukaryota</taxon>
        <taxon>Fungi</taxon>
        <taxon>Dikarya</taxon>
        <taxon>Ascomycota</taxon>
        <taxon>Pezizomycotina</taxon>
        <taxon>Dothideomycetes</taxon>
        <taxon>Dothideomycetes incertae sedis</taxon>
        <taxon>Patellariales</taxon>
        <taxon>Patellariaceae</taxon>
        <taxon>Patellaria</taxon>
    </lineage>
</organism>
<dbReference type="GO" id="GO:0055037">
    <property type="term" value="C:recycling endosome"/>
    <property type="evidence" value="ECO:0007669"/>
    <property type="project" value="TreeGrafter"/>
</dbReference>
<reference evidence="4" key="1">
    <citation type="journal article" date="2020" name="Stud. Mycol.">
        <title>101 Dothideomycetes genomes: a test case for predicting lifestyles and emergence of pathogens.</title>
        <authorList>
            <person name="Haridas S."/>
            <person name="Albert R."/>
            <person name="Binder M."/>
            <person name="Bloem J."/>
            <person name="Labutti K."/>
            <person name="Salamov A."/>
            <person name="Andreopoulos B."/>
            <person name="Baker S."/>
            <person name="Barry K."/>
            <person name="Bills G."/>
            <person name="Bluhm B."/>
            <person name="Cannon C."/>
            <person name="Castanera R."/>
            <person name="Culley D."/>
            <person name="Daum C."/>
            <person name="Ezra D."/>
            <person name="Gonzalez J."/>
            <person name="Henrissat B."/>
            <person name="Kuo A."/>
            <person name="Liang C."/>
            <person name="Lipzen A."/>
            <person name="Lutzoni F."/>
            <person name="Magnuson J."/>
            <person name="Mondo S."/>
            <person name="Nolan M."/>
            <person name="Ohm R."/>
            <person name="Pangilinan J."/>
            <person name="Park H.-J."/>
            <person name="Ramirez L."/>
            <person name="Alfaro M."/>
            <person name="Sun H."/>
            <person name="Tritt A."/>
            <person name="Yoshinaga Y."/>
            <person name="Zwiers L.-H."/>
            <person name="Turgeon B."/>
            <person name="Goodwin S."/>
            <person name="Spatafora J."/>
            <person name="Crous P."/>
            <person name="Grigoriev I."/>
        </authorList>
    </citation>
    <scope>NUCLEOTIDE SEQUENCE</scope>
    <source>
        <strain evidence="4">CBS 101060</strain>
    </source>
</reference>
<feature type="region of interest" description="Disordered" evidence="2">
    <location>
        <begin position="1"/>
        <end position="33"/>
    </location>
</feature>
<evidence type="ECO:0000256" key="1">
    <source>
        <dbReference type="ARBA" id="ARBA00007159"/>
    </source>
</evidence>
<dbReference type="PROSITE" id="PS50211">
    <property type="entry name" value="DENN"/>
    <property type="match status" value="1"/>
</dbReference>
<gene>
    <name evidence="4" type="ORF">M501DRAFT_942545</name>
</gene>
<name>A0A9P4S2L8_9PEZI</name>
<evidence type="ECO:0000256" key="2">
    <source>
        <dbReference type="SAM" id="MobiDB-lite"/>
    </source>
</evidence>
<sequence>MEKLKNILTRDRSLSSSKESKDSKESKPTPSRRSQFGNWAVAFIVCNFNVDVGPEVELVYPPETHFSTSDLQAISFHSFPERQDSEPTEDIAFHFTIRNNSPEIILNSPCPPYGSGSKFYGTCIFRQQFDGTMKRSFNQRSLVLLSNQNFPAFFTQILHQMASSGVINNDPVPLEAAYNQIAAWPPPSIGRHDLPFLGTVRTIDIAPHVAFPLQGLSTLTSAYELSGRPIPICAYQPVSSWNTLARSLPYLSELYVIFEKVILCENVLVLAKSPQVCSDFVSAMVDLIRPIPYAGDCRPYLTMQSEFGLNGIEGSTPRHFLVGSTNPFLQKRISSTAENGESTTPYVVYLDETDDKVPIKRHHSLSARAKANFSPGSGESQSAPTRYLKSDHSFTKTLDQMLKKGPSATDEIGPLVRRHFSELAAQFLAPLNRFLASQTTRDTAAPGRHPQYANFSEAAFIQSLSKYGTSLKFRGDPIQKYKARDSFYEQFCRSPNFYSWLDMKLSLEREASAGLLNAPETGAIQR</sequence>
<comment type="similarity">
    <text evidence="1">Belongs to the DENND6 family.</text>
</comment>
<dbReference type="InterPro" id="IPR037516">
    <property type="entry name" value="Tripartite_DENN"/>
</dbReference>
<dbReference type="OrthoDB" id="10265409at2759"/>
<dbReference type="InterPro" id="IPR024224">
    <property type="entry name" value="DENND6"/>
</dbReference>
<evidence type="ECO:0000313" key="5">
    <source>
        <dbReference type="Proteomes" id="UP000799429"/>
    </source>
</evidence>
<dbReference type="GO" id="GO:0005085">
    <property type="term" value="F:guanyl-nucleotide exchange factor activity"/>
    <property type="evidence" value="ECO:0007669"/>
    <property type="project" value="InterPro"/>
</dbReference>
<dbReference type="EMBL" id="MU006111">
    <property type="protein sequence ID" value="KAF2835172.1"/>
    <property type="molecule type" value="Genomic_DNA"/>
</dbReference>